<organism evidence="17 18">
    <name type="scientific">Halopseudomonas formosensis</name>
    <dbReference type="NCBI Taxonomy" id="1002526"/>
    <lineage>
        <taxon>Bacteria</taxon>
        <taxon>Pseudomonadati</taxon>
        <taxon>Pseudomonadota</taxon>
        <taxon>Gammaproteobacteria</taxon>
        <taxon>Pseudomonadales</taxon>
        <taxon>Pseudomonadaceae</taxon>
        <taxon>Halopseudomonas</taxon>
    </lineage>
</organism>
<name>A0A1I6B497_9GAMM</name>
<keyword evidence="5" id="KW-0762">Sugar transport</keyword>
<keyword evidence="3" id="KW-0813">Transport</keyword>
<evidence type="ECO:0000313" key="18">
    <source>
        <dbReference type="Proteomes" id="UP000242815"/>
    </source>
</evidence>
<evidence type="ECO:0000256" key="3">
    <source>
        <dbReference type="ARBA" id="ARBA00022448"/>
    </source>
</evidence>
<keyword evidence="12" id="KW-0564">Palmitate</keyword>
<dbReference type="AlphaFoldDB" id="A0A1I6B497"/>
<dbReference type="RefSeq" id="WP_090537963.1">
    <property type="nucleotide sequence ID" value="NZ_FOYD01000003.1"/>
</dbReference>
<comment type="subcellular location">
    <subcellularLocation>
        <location evidence="1">Cell outer membrane</location>
        <topology evidence="1">Multi-pass membrane protein</topology>
    </subcellularLocation>
</comment>
<dbReference type="OrthoDB" id="9808421at2"/>
<dbReference type="GO" id="GO:0015288">
    <property type="term" value="F:porin activity"/>
    <property type="evidence" value="ECO:0007669"/>
    <property type="project" value="UniProtKB-KW"/>
</dbReference>
<dbReference type="Gene3D" id="3.30.1950.10">
    <property type="entry name" value="wza like domain"/>
    <property type="match status" value="2"/>
</dbReference>
<dbReference type="Pfam" id="PF02563">
    <property type="entry name" value="Poly_export"/>
    <property type="match status" value="1"/>
</dbReference>
<evidence type="ECO:0000313" key="17">
    <source>
        <dbReference type="EMBL" id="SFQ75772.1"/>
    </source>
</evidence>
<gene>
    <name evidence="17" type="ORF">SAMN05216578_103118</name>
</gene>
<dbReference type="InterPro" id="IPR049712">
    <property type="entry name" value="Poly_export"/>
</dbReference>
<evidence type="ECO:0000256" key="7">
    <source>
        <dbReference type="ARBA" id="ARBA00022729"/>
    </source>
</evidence>
<comment type="similarity">
    <text evidence="2">Belongs to the BexD/CtrA/VexA family.</text>
</comment>
<keyword evidence="10" id="KW-0626">Porin</keyword>
<dbReference type="PANTHER" id="PTHR33619">
    <property type="entry name" value="POLYSACCHARIDE EXPORT PROTEIN GFCE-RELATED"/>
    <property type="match status" value="1"/>
</dbReference>
<keyword evidence="14" id="KW-0449">Lipoprotein</keyword>
<dbReference type="Pfam" id="PF22461">
    <property type="entry name" value="SLBB_2"/>
    <property type="match status" value="1"/>
</dbReference>
<accession>A0A1I6B497</accession>
<feature type="domain" description="SLBB" evidence="16">
    <location>
        <begin position="217"/>
        <end position="296"/>
    </location>
</feature>
<evidence type="ECO:0000256" key="14">
    <source>
        <dbReference type="ARBA" id="ARBA00023288"/>
    </source>
</evidence>
<dbReference type="GO" id="GO:0046930">
    <property type="term" value="C:pore complex"/>
    <property type="evidence" value="ECO:0007669"/>
    <property type="project" value="UniProtKB-KW"/>
</dbReference>
<evidence type="ECO:0000256" key="6">
    <source>
        <dbReference type="ARBA" id="ARBA00022692"/>
    </source>
</evidence>
<keyword evidence="8" id="KW-0625">Polysaccharide transport</keyword>
<evidence type="ECO:0000256" key="2">
    <source>
        <dbReference type="ARBA" id="ARBA00009450"/>
    </source>
</evidence>
<evidence type="ECO:0000256" key="10">
    <source>
        <dbReference type="ARBA" id="ARBA00023114"/>
    </source>
</evidence>
<dbReference type="Proteomes" id="UP000242815">
    <property type="component" value="Unassembled WGS sequence"/>
</dbReference>
<evidence type="ECO:0000256" key="12">
    <source>
        <dbReference type="ARBA" id="ARBA00023139"/>
    </source>
</evidence>
<dbReference type="PROSITE" id="PS51257">
    <property type="entry name" value="PROKAR_LIPOPROTEIN"/>
    <property type="match status" value="1"/>
</dbReference>
<evidence type="ECO:0000256" key="5">
    <source>
        <dbReference type="ARBA" id="ARBA00022597"/>
    </source>
</evidence>
<sequence length="334" mass="36325">MRIPLSTLMLGLVLGGCSSVQESQLPVQLVTAPAEHSQASEVMPIKQLLRPGDVLDVIFHLNTSSDGPYRIQRGDHLEMMFLTTSELNGTRIVMPDGVVDMPYVGAIEVAGLSVADVQRKVIEQYSRVLRRPEIVVSVARPMAQLENLRMTLNHPATGMSREITVGADGRASFPLVGTLALQGKSVEDVVAELNQLYAAEFGEIRADVLLKSTVANEVYVLGAVTQPGAYPVRRPVSVLEALTMAQGPLLGANLETVAIMRRRGNEVAVHLYDVDAALKGQAQAFAYLQPDDLIYVPKTRLTRAGEVSRQLADVVLFQGVGFSFSYRVDNKDDD</sequence>
<dbReference type="EMBL" id="FOYD01000003">
    <property type="protein sequence ID" value="SFQ75772.1"/>
    <property type="molecule type" value="Genomic_DNA"/>
</dbReference>
<dbReference type="GO" id="GO:0015159">
    <property type="term" value="F:polysaccharide transmembrane transporter activity"/>
    <property type="evidence" value="ECO:0007669"/>
    <property type="project" value="InterPro"/>
</dbReference>
<keyword evidence="7" id="KW-0732">Signal</keyword>
<evidence type="ECO:0000256" key="8">
    <source>
        <dbReference type="ARBA" id="ARBA00023047"/>
    </source>
</evidence>
<evidence type="ECO:0000256" key="13">
    <source>
        <dbReference type="ARBA" id="ARBA00023237"/>
    </source>
</evidence>
<keyword evidence="13" id="KW-0998">Cell outer membrane</keyword>
<dbReference type="PANTHER" id="PTHR33619:SF3">
    <property type="entry name" value="POLYSACCHARIDE EXPORT PROTEIN GFCE-RELATED"/>
    <property type="match status" value="1"/>
</dbReference>
<keyword evidence="4" id="KW-1134">Transmembrane beta strand</keyword>
<evidence type="ECO:0000256" key="9">
    <source>
        <dbReference type="ARBA" id="ARBA00023065"/>
    </source>
</evidence>
<feature type="domain" description="Polysaccharide export protein N-terminal" evidence="15">
    <location>
        <begin position="65"/>
        <end position="138"/>
    </location>
</feature>
<dbReference type="GO" id="GO:0009279">
    <property type="term" value="C:cell outer membrane"/>
    <property type="evidence" value="ECO:0007669"/>
    <property type="project" value="UniProtKB-SubCell"/>
</dbReference>
<keyword evidence="9" id="KW-0406">Ion transport</keyword>
<dbReference type="GO" id="GO:0006811">
    <property type="term" value="P:monoatomic ion transport"/>
    <property type="evidence" value="ECO:0007669"/>
    <property type="project" value="UniProtKB-KW"/>
</dbReference>
<proteinExistence type="inferred from homology"/>
<evidence type="ECO:0000259" key="16">
    <source>
        <dbReference type="Pfam" id="PF22461"/>
    </source>
</evidence>
<evidence type="ECO:0000256" key="11">
    <source>
        <dbReference type="ARBA" id="ARBA00023136"/>
    </source>
</evidence>
<evidence type="ECO:0000259" key="15">
    <source>
        <dbReference type="Pfam" id="PF02563"/>
    </source>
</evidence>
<dbReference type="STRING" id="1002526.SAMN05216578_103118"/>
<keyword evidence="11" id="KW-0472">Membrane</keyword>
<dbReference type="Gene3D" id="3.10.560.10">
    <property type="entry name" value="Outer membrane lipoprotein wza domain like"/>
    <property type="match status" value="2"/>
</dbReference>
<keyword evidence="6" id="KW-0812">Transmembrane</keyword>
<dbReference type="InterPro" id="IPR054765">
    <property type="entry name" value="SLBB_dom"/>
</dbReference>
<dbReference type="InterPro" id="IPR003715">
    <property type="entry name" value="Poly_export_N"/>
</dbReference>
<reference evidence="17 18" key="1">
    <citation type="submission" date="2016-10" db="EMBL/GenBank/DDBJ databases">
        <authorList>
            <person name="de Groot N.N."/>
        </authorList>
    </citation>
    <scope>NUCLEOTIDE SEQUENCE [LARGE SCALE GENOMIC DNA]</scope>
    <source>
        <strain evidence="17 18">JCM 18415</strain>
    </source>
</reference>
<evidence type="ECO:0000256" key="4">
    <source>
        <dbReference type="ARBA" id="ARBA00022452"/>
    </source>
</evidence>
<protein>
    <submittedName>
        <fullName evidence="17">Polysaccharide export outer membrane protein</fullName>
    </submittedName>
</protein>
<evidence type="ECO:0000256" key="1">
    <source>
        <dbReference type="ARBA" id="ARBA00004571"/>
    </source>
</evidence>